<proteinExistence type="predicted"/>
<dbReference type="InterPro" id="IPR050235">
    <property type="entry name" value="CK1_Ser-Thr_kinase"/>
</dbReference>
<name>A0A319EBB6_ASPSB</name>
<dbReference type="AlphaFoldDB" id="A0A319EBB6"/>
<evidence type="ECO:0000313" key="1">
    <source>
        <dbReference type="EMBL" id="PYI07376.1"/>
    </source>
</evidence>
<dbReference type="OrthoDB" id="4496730at2759"/>
<dbReference type="GO" id="GO:0016301">
    <property type="term" value="F:kinase activity"/>
    <property type="evidence" value="ECO:0007669"/>
    <property type="project" value="UniProtKB-KW"/>
</dbReference>
<dbReference type="InterPro" id="IPR011009">
    <property type="entry name" value="Kinase-like_dom_sf"/>
</dbReference>
<dbReference type="PANTHER" id="PTHR11909">
    <property type="entry name" value="CASEIN KINASE-RELATED"/>
    <property type="match status" value="1"/>
</dbReference>
<dbReference type="Proteomes" id="UP000248423">
    <property type="component" value="Unassembled WGS sequence"/>
</dbReference>
<keyword evidence="1" id="KW-0418">Kinase</keyword>
<dbReference type="STRING" id="1448318.A0A319EBB6"/>
<keyword evidence="2" id="KW-1185">Reference proteome</keyword>
<sequence>METETRKSSIGPFDVIKWPDIPGIPGTGRFGAQKYRKEAKDKPGRHQMTLEDVFIKTQWSSSLSHEAHLLHAASGGVGIPLLHWFETVEEKDVMIMDTYGPVMEESFNQAGRYFGMQSLLLFADQFLSRLEFIHSRKIIHGSLSPWSFAFGSHPWQNHQICLVDFATETGRGASVLTDLQAVGQILAYFYTGSDSWERFQNERAYEKDIAPVFDMFRDAVSTHKSVDYGALRDIFQGAYQDLAFCLAIGLNLQGPRAIKHGLQPHLGDLSDMRTDVLFNSLSKKLSEAGTKFQNHNLSDQVSVDLLMSFEKILAIYMVLLVRDRPSSMKKELVLGAYHLPNSLWRDLRWFMNVTEKALHPCRLAIIAKAYKFVTALYEMIPAYGIYWAEYLLALARSRKEIEPDCGKSVWTQTTYYWQDRFNRLEAEKNGSKGRTRKC</sequence>
<dbReference type="VEuPathDB" id="FungiDB:BO78DRAFT_443282"/>
<reference evidence="1 2" key="1">
    <citation type="submission" date="2018-02" db="EMBL/GenBank/DDBJ databases">
        <title>The genomes of Aspergillus section Nigri reveals drivers in fungal speciation.</title>
        <authorList>
            <consortium name="DOE Joint Genome Institute"/>
            <person name="Vesth T.C."/>
            <person name="Nybo J."/>
            <person name="Theobald S."/>
            <person name="Brandl J."/>
            <person name="Frisvad J.C."/>
            <person name="Nielsen K.F."/>
            <person name="Lyhne E.K."/>
            <person name="Kogle M.E."/>
            <person name="Kuo A."/>
            <person name="Riley R."/>
            <person name="Clum A."/>
            <person name="Nolan M."/>
            <person name="Lipzen A."/>
            <person name="Salamov A."/>
            <person name="Henrissat B."/>
            <person name="Wiebenga A."/>
            <person name="De vries R.P."/>
            <person name="Grigoriev I.V."/>
            <person name="Mortensen U.H."/>
            <person name="Andersen M.R."/>
            <person name="Baker S.E."/>
        </authorList>
    </citation>
    <scope>NUCLEOTIDE SEQUENCE [LARGE SCALE GENOMIC DNA]</scope>
    <source>
        <strain evidence="1 2">CBS 121057</strain>
    </source>
</reference>
<keyword evidence="1" id="KW-0808">Transferase</keyword>
<evidence type="ECO:0000313" key="2">
    <source>
        <dbReference type="Proteomes" id="UP000248423"/>
    </source>
</evidence>
<accession>A0A319EBB6</accession>
<dbReference type="EMBL" id="KZ826342">
    <property type="protein sequence ID" value="PYI07376.1"/>
    <property type="molecule type" value="Genomic_DNA"/>
</dbReference>
<dbReference type="Gene3D" id="3.30.200.20">
    <property type="entry name" value="Phosphorylase Kinase, domain 1"/>
    <property type="match status" value="1"/>
</dbReference>
<dbReference type="SUPFAM" id="SSF56112">
    <property type="entry name" value="Protein kinase-like (PK-like)"/>
    <property type="match status" value="1"/>
</dbReference>
<dbReference type="Gene3D" id="1.10.510.10">
    <property type="entry name" value="Transferase(Phosphotransferase) domain 1"/>
    <property type="match status" value="1"/>
</dbReference>
<protein>
    <submittedName>
        <fullName evidence="1">Casein kinase family protein</fullName>
    </submittedName>
</protein>
<gene>
    <name evidence="1" type="ORF">BO78DRAFT_443282</name>
</gene>
<organism evidence="1 2">
    <name type="scientific">Aspergillus sclerotiicarbonarius (strain CBS 121057 / IBT 28362)</name>
    <dbReference type="NCBI Taxonomy" id="1448318"/>
    <lineage>
        <taxon>Eukaryota</taxon>
        <taxon>Fungi</taxon>
        <taxon>Dikarya</taxon>
        <taxon>Ascomycota</taxon>
        <taxon>Pezizomycotina</taxon>
        <taxon>Eurotiomycetes</taxon>
        <taxon>Eurotiomycetidae</taxon>
        <taxon>Eurotiales</taxon>
        <taxon>Aspergillaceae</taxon>
        <taxon>Aspergillus</taxon>
        <taxon>Aspergillus subgen. Circumdati</taxon>
    </lineage>
</organism>